<sequence length="289" mass="32047">MVVWLLPLLLVVPSSVFAITSATLVGENFYQLIHPGDTLIELARRHGIGYGTLINANPTIDPWQPPADSEILIPRAAIVPYQAPAGITINLAEQRLYLIREGRQQTLINVYPIGIGREGRDTPTGYNQVVTMIANPSWTPPPSWRAEHPQLPAVIPPGPDNPLGDYWIGLSQKHIGLHGTNRPFGIGRQVSSGCIRLYPEDIQRLFERVHLGMAVMIIDQPIKLGHKEGQLYLEAHPDPANRVVAAIEEILRQRDLIAPQADIDWQQVRLILEQRTGVPQPVSALPNQP</sequence>
<dbReference type="SUPFAM" id="SSF141523">
    <property type="entry name" value="L,D-transpeptidase catalytic domain-like"/>
    <property type="match status" value="1"/>
</dbReference>
<dbReference type="GO" id="GO:0071555">
    <property type="term" value="P:cell wall organization"/>
    <property type="evidence" value="ECO:0007669"/>
    <property type="project" value="UniProtKB-UniRule"/>
</dbReference>
<dbReference type="InterPro" id="IPR005490">
    <property type="entry name" value="LD_TPept_cat_dom"/>
</dbReference>
<name>A0A8J6QWW0_9BACT</name>
<dbReference type="RefSeq" id="WP_191154573.1">
    <property type="nucleotide sequence ID" value="NZ_JACWUN010000005.1"/>
</dbReference>
<dbReference type="AlphaFoldDB" id="A0A8J6QWW0"/>
<evidence type="ECO:0000256" key="9">
    <source>
        <dbReference type="PROSITE-ProRule" id="PRU01373"/>
    </source>
</evidence>
<evidence type="ECO:0000256" key="7">
    <source>
        <dbReference type="ARBA" id="ARBA00022984"/>
    </source>
</evidence>
<dbReference type="GO" id="GO:0016757">
    <property type="term" value="F:glycosyltransferase activity"/>
    <property type="evidence" value="ECO:0007669"/>
    <property type="project" value="UniProtKB-KW"/>
</dbReference>
<evidence type="ECO:0000256" key="4">
    <source>
        <dbReference type="ARBA" id="ARBA00022679"/>
    </source>
</evidence>
<dbReference type="GO" id="GO:0071972">
    <property type="term" value="F:peptidoglycan L,D-transpeptidase activity"/>
    <property type="evidence" value="ECO:0007669"/>
    <property type="project" value="TreeGrafter"/>
</dbReference>
<dbReference type="Gene3D" id="3.10.350.10">
    <property type="entry name" value="LysM domain"/>
    <property type="match status" value="1"/>
</dbReference>
<feature type="active site" description="Nucleophile" evidence="9">
    <location>
        <position position="194"/>
    </location>
</feature>
<keyword evidence="8 9" id="KW-0961">Cell wall biogenesis/degradation</keyword>
<keyword evidence="5" id="KW-0378">Hydrolase</keyword>
<gene>
    <name evidence="12" type="ORF">ICT70_06325</name>
</gene>
<dbReference type="UniPathway" id="UPA00219"/>
<dbReference type="GO" id="GO:0018104">
    <property type="term" value="P:peptidoglycan-protein cross-linking"/>
    <property type="evidence" value="ECO:0007669"/>
    <property type="project" value="TreeGrafter"/>
</dbReference>
<accession>A0A8J6QWW0</accession>
<evidence type="ECO:0000259" key="11">
    <source>
        <dbReference type="PROSITE" id="PS52029"/>
    </source>
</evidence>
<evidence type="ECO:0000256" key="6">
    <source>
        <dbReference type="ARBA" id="ARBA00022960"/>
    </source>
</evidence>
<feature type="active site" description="Proton donor/acceptor" evidence="9">
    <location>
        <position position="178"/>
    </location>
</feature>
<keyword evidence="13" id="KW-1185">Reference proteome</keyword>
<feature type="signal peptide" evidence="10">
    <location>
        <begin position="1"/>
        <end position="18"/>
    </location>
</feature>
<evidence type="ECO:0000256" key="5">
    <source>
        <dbReference type="ARBA" id="ARBA00022801"/>
    </source>
</evidence>
<dbReference type="Pfam" id="PF03734">
    <property type="entry name" value="YkuD"/>
    <property type="match status" value="1"/>
</dbReference>
<comment type="similarity">
    <text evidence="2">Belongs to the YkuD family.</text>
</comment>
<dbReference type="InterPro" id="IPR018392">
    <property type="entry name" value="LysM"/>
</dbReference>
<dbReference type="PANTHER" id="PTHR30582">
    <property type="entry name" value="L,D-TRANSPEPTIDASE"/>
    <property type="match status" value="1"/>
</dbReference>
<dbReference type="PANTHER" id="PTHR30582:SF24">
    <property type="entry name" value="L,D-TRANSPEPTIDASE ERFK_SRFK-RELATED"/>
    <property type="match status" value="1"/>
</dbReference>
<evidence type="ECO:0000256" key="2">
    <source>
        <dbReference type="ARBA" id="ARBA00005992"/>
    </source>
</evidence>
<keyword evidence="10" id="KW-0732">Signal</keyword>
<keyword evidence="3" id="KW-0328">Glycosyltransferase</keyword>
<dbReference type="CDD" id="cd00118">
    <property type="entry name" value="LysM"/>
    <property type="match status" value="1"/>
</dbReference>
<dbReference type="Proteomes" id="UP000632828">
    <property type="component" value="Unassembled WGS sequence"/>
</dbReference>
<dbReference type="InterPro" id="IPR050979">
    <property type="entry name" value="LD-transpeptidase"/>
</dbReference>
<comment type="caution">
    <text evidence="12">The sequence shown here is derived from an EMBL/GenBank/DDBJ whole genome shotgun (WGS) entry which is preliminary data.</text>
</comment>
<dbReference type="EMBL" id="JACWUN010000005">
    <property type="protein sequence ID" value="MBD1400281.1"/>
    <property type="molecule type" value="Genomic_DNA"/>
</dbReference>
<dbReference type="PROSITE" id="PS52029">
    <property type="entry name" value="LD_TPASE"/>
    <property type="match status" value="1"/>
</dbReference>
<dbReference type="GO" id="GO:0005576">
    <property type="term" value="C:extracellular region"/>
    <property type="evidence" value="ECO:0007669"/>
    <property type="project" value="TreeGrafter"/>
</dbReference>
<evidence type="ECO:0000313" key="13">
    <source>
        <dbReference type="Proteomes" id="UP000632828"/>
    </source>
</evidence>
<feature type="chain" id="PRO_5035247041" evidence="10">
    <location>
        <begin position="19"/>
        <end position="289"/>
    </location>
</feature>
<evidence type="ECO:0000256" key="10">
    <source>
        <dbReference type="SAM" id="SignalP"/>
    </source>
</evidence>
<dbReference type="InterPro" id="IPR036779">
    <property type="entry name" value="LysM_dom_sf"/>
</dbReference>
<evidence type="ECO:0000256" key="3">
    <source>
        <dbReference type="ARBA" id="ARBA00022676"/>
    </source>
</evidence>
<comment type="pathway">
    <text evidence="1 9">Cell wall biogenesis; peptidoglycan biosynthesis.</text>
</comment>
<dbReference type="GO" id="GO:0008360">
    <property type="term" value="P:regulation of cell shape"/>
    <property type="evidence" value="ECO:0007669"/>
    <property type="project" value="UniProtKB-UniRule"/>
</dbReference>
<dbReference type="CDD" id="cd16913">
    <property type="entry name" value="YkuD_like"/>
    <property type="match status" value="1"/>
</dbReference>
<evidence type="ECO:0000313" key="12">
    <source>
        <dbReference type="EMBL" id="MBD1400281.1"/>
    </source>
</evidence>
<feature type="domain" description="L,D-TPase catalytic" evidence="11">
    <location>
        <begin position="85"/>
        <end position="218"/>
    </location>
</feature>
<keyword evidence="6 9" id="KW-0133">Cell shape</keyword>
<reference evidence="12" key="1">
    <citation type="submission" date="2020-09" db="EMBL/GenBank/DDBJ databases">
        <title>Pelobacter alkaliphilus sp. nov., a novel anaerobic arsenate-reducing bacterium from terrestrial mud volcano.</title>
        <authorList>
            <person name="Khomyakova M.A."/>
            <person name="Merkel A.Y."/>
            <person name="Slobodkin A.I."/>
        </authorList>
    </citation>
    <scope>NUCLEOTIDE SEQUENCE</scope>
    <source>
        <strain evidence="12">M08fum</strain>
    </source>
</reference>
<keyword evidence="4" id="KW-0808">Transferase</keyword>
<evidence type="ECO:0000256" key="8">
    <source>
        <dbReference type="ARBA" id="ARBA00023316"/>
    </source>
</evidence>
<keyword evidence="7 9" id="KW-0573">Peptidoglycan synthesis</keyword>
<dbReference type="Pfam" id="PF01476">
    <property type="entry name" value="LysM"/>
    <property type="match status" value="1"/>
</dbReference>
<dbReference type="Gene3D" id="2.40.440.10">
    <property type="entry name" value="L,D-transpeptidase catalytic domain-like"/>
    <property type="match status" value="1"/>
</dbReference>
<evidence type="ECO:0000256" key="1">
    <source>
        <dbReference type="ARBA" id="ARBA00004752"/>
    </source>
</evidence>
<dbReference type="InterPro" id="IPR038063">
    <property type="entry name" value="Transpep_catalytic_dom"/>
</dbReference>
<organism evidence="12 13">
    <name type="scientific">Pelovirga terrestris</name>
    <dbReference type="NCBI Taxonomy" id="2771352"/>
    <lineage>
        <taxon>Bacteria</taxon>
        <taxon>Pseudomonadati</taxon>
        <taxon>Thermodesulfobacteriota</taxon>
        <taxon>Desulfuromonadia</taxon>
        <taxon>Geobacterales</taxon>
        <taxon>Geobacteraceae</taxon>
        <taxon>Pelovirga</taxon>
    </lineage>
</organism>
<proteinExistence type="inferred from homology"/>
<protein>
    <submittedName>
        <fullName evidence="12">L,D-transpeptidase family protein</fullName>
    </submittedName>
</protein>